<gene>
    <name evidence="2" type="ORF">DFH94DRAFT_321156</name>
</gene>
<organism evidence="2 3">
    <name type="scientific">Russula ochroleuca</name>
    <dbReference type="NCBI Taxonomy" id="152965"/>
    <lineage>
        <taxon>Eukaryota</taxon>
        <taxon>Fungi</taxon>
        <taxon>Dikarya</taxon>
        <taxon>Basidiomycota</taxon>
        <taxon>Agaricomycotina</taxon>
        <taxon>Agaricomycetes</taxon>
        <taxon>Russulales</taxon>
        <taxon>Russulaceae</taxon>
        <taxon>Russula</taxon>
    </lineage>
</organism>
<evidence type="ECO:0000313" key="2">
    <source>
        <dbReference type="EMBL" id="KAF8483703.1"/>
    </source>
</evidence>
<name>A0A9P5N1J7_9AGAM</name>
<reference evidence="2" key="2">
    <citation type="journal article" date="2020" name="Nat. Commun.">
        <title>Large-scale genome sequencing of mycorrhizal fungi provides insights into the early evolution of symbiotic traits.</title>
        <authorList>
            <person name="Miyauchi S."/>
            <person name="Kiss E."/>
            <person name="Kuo A."/>
            <person name="Drula E."/>
            <person name="Kohler A."/>
            <person name="Sanchez-Garcia M."/>
            <person name="Morin E."/>
            <person name="Andreopoulos B."/>
            <person name="Barry K.W."/>
            <person name="Bonito G."/>
            <person name="Buee M."/>
            <person name="Carver A."/>
            <person name="Chen C."/>
            <person name="Cichocki N."/>
            <person name="Clum A."/>
            <person name="Culley D."/>
            <person name="Crous P.W."/>
            <person name="Fauchery L."/>
            <person name="Girlanda M."/>
            <person name="Hayes R.D."/>
            <person name="Keri Z."/>
            <person name="LaButti K."/>
            <person name="Lipzen A."/>
            <person name="Lombard V."/>
            <person name="Magnuson J."/>
            <person name="Maillard F."/>
            <person name="Murat C."/>
            <person name="Nolan M."/>
            <person name="Ohm R.A."/>
            <person name="Pangilinan J."/>
            <person name="Pereira M.F."/>
            <person name="Perotto S."/>
            <person name="Peter M."/>
            <person name="Pfister S."/>
            <person name="Riley R."/>
            <person name="Sitrit Y."/>
            <person name="Stielow J.B."/>
            <person name="Szollosi G."/>
            <person name="Zifcakova L."/>
            <person name="Stursova M."/>
            <person name="Spatafora J.W."/>
            <person name="Tedersoo L."/>
            <person name="Vaario L.M."/>
            <person name="Yamada A."/>
            <person name="Yan M."/>
            <person name="Wang P."/>
            <person name="Xu J."/>
            <person name="Bruns T."/>
            <person name="Baldrian P."/>
            <person name="Vilgalys R."/>
            <person name="Dunand C."/>
            <person name="Henrissat B."/>
            <person name="Grigoriev I.V."/>
            <person name="Hibbett D."/>
            <person name="Nagy L.G."/>
            <person name="Martin F.M."/>
        </authorList>
    </citation>
    <scope>NUCLEOTIDE SEQUENCE</scope>
    <source>
        <strain evidence="2">Prilba</strain>
    </source>
</reference>
<keyword evidence="3" id="KW-1185">Reference proteome</keyword>
<dbReference type="Proteomes" id="UP000759537">
    <property type="component" value="Unassembled WGS sequence"/>
</dbReference>
<comment type="caution">
    <text evidence="2">The sequence shown here is derived from an EMBL/GenBank/DDBJ whole genome shotgun (WGS) entry which is preliminary data.</text>
</comment>
<keyword evidence="1" id="KW-0472">Membrane</keyword>
<dbReference type="EMBL" id="WHVB01000004">
    <property type="protein sequence ID" value="KAF8483703.1"/>
    <property type="molecule type" value="Genomic_DNA"/>
</dbReference>
<feature type="transmembrane region" description="Helical" evidence="1">
    <location>
        <begin position="53"/>
        <end position="71"/>
    </location>
</feature>
<accession>A0A9P5N1J7</accession>
<keyword evidence="1" id="KW-1133">Transmembrane helix</keyword>
<dbReference type="AlphaFoldDB" id="A0A9P5N1J7"/>
<reference evidence="2" key="1">
    <citation type="submission" date="2019-10" db="EMBL/GenBank/DDBJ databases">
        <authorList>
            <consortium name="DOE Joint Genome Institute"/>
            <person name="Kuo A."/>
            <person name="Miyauchi S."/>
            <person name="Kiss E."/>
            <person name="Drula E."/>
            <person name="Kohler A."/>
            <person name="Sanchez-Garcia M."/>
            <person name="Andreopoulos B."/>
            <person name="Barry K.W."/>
            <person name="Bonito G."/>
            <person name="Buee M."/>
            <person name="Carver A."/>
            <person name="Chen C."/>
            <person name="Cichocki N."/>
            <person name="Clum A."/>
            <person name="Culley D."/>
            <person name="Crous P.W."/>
            <person name="Fauchery L."/>
            <person name="Girlanda M."/>
            <person name="Hayes R."/>
            <person name="Keri Z."/>
            <person name="LaButti K."/>
            <person name="Lipzen A."/>
            <person name="Lombard V."/>
            <person name="Magnuson J."/>
            <person name="Maillard F."/>
            <person name="Morin E."/>
            <person name="Murat C."/>
            <person name="Nolan M."/>
            <person name="Ohm R."/>
            <person name="Pangilinan J."/>
            <person name="Pereira M."/>
            <person name="Perotto S."/>
            <person name="Peter M."/>
            <person name="Riley R."/>
            <person name="Sitrit Y."/>
            <person name="Stielow B."/>
            <person name="Szollosi G."/>
            <person name="Zifcakova L."/>
            <person name="Stursova M."/>
            <person name="Spatafora J.W."/>
            <person name="Tedersoo L."/>
            <person name="Vaario L.-M."/>
            <person name="Yamada A."/>
            <person name="Yan M."/>
            <person name="Wang P."/>
            <person name="Xu J."/>
            <person name="Bruns T."/>
            <person name="Baldrian P."/>
            <person name="Vilgalys R."/>
            <person name="Henrissat B."/>
            <person name="Grigoriev I.V."/>
            <person name="Hibbett D."/>
            <person name="Nagy L.G."/>
            <person name="Martin F.M."/>
        </authorList>
    </citation>
    <scope>NUCLEOTIDE SEQUENCE</scope>
    <source>
        <strain evidence="2">Prilba</strain>
    </source>
</reference>
<keyword evidence="1" id="KW-0812">Transmembrane</keyword>
<protein>
    <submittedName>
        <fullName evidence="2">Uncharacterized protein</fullName>
    </submittedName>
</protein>
<proteinExistence type="predicted"/>
<evidence type="ECO:0000256" key="1">
    <source>
        <dbReference type="SAM" id="Phobius"/>
    </source>
</evidence>
<sequence>MRYSGPPDVCCHSLLVSIAAFSLSFPSRGVLVIPRCHIPGFWTFPKWSLADLYFLQMLGAAGLSPFILHLLNTTPCTLSLPTCQTTCPVVRAIFRGIQTSDSHIRYSSGRWRHRRKLGVRRHRSPHNHHYSTLPFWGASRPDSGKARFYYHARYRHLSSGTLRCRTGFMHGRTSTAV</sequence>
<evidence type="ECO:0000313" key="3">
    <source>
        <dbReference type="Proteomes" id="UP000759537"/>
    </source>
</evidence>